<feature type="transmembrane region" description="Helical" evidence="2">
    <location>
        <begin position="12"/>
        <end position="41"/>
    </location>
</feature>
<name>A0AB39MQR7_9ACTN</name>
<protein>
    <recommendedName>
        <fullName evidence="4">Integral membrane protein</fullName>
    </recommendedName>
</protein>
<dbReference type="RefSeq" id="WP_369192431.1">
    <property type="nucleotide sequence ID" value="NZ_CP163431.1"/>
</dbReference>
<gene>
    <name evidence="3" type="ORF">AB5J58_49130</name>
</gene>
<evidence type="ECO:0008006" key="4">
    <source>
        <dbReference type="Google" id="ProtNLM"/>
    </source>
</evidence>
<reference evidence="3" key="1">
    <citation type="submission" date="2024-07" db="EMBL/GenBank/DDBJ databases">
        <authorList>
            <person name="Yu S.T."/>
        </authorList>
    </citation>
    <scope>NUCLEOTIDE SEQUENCE</scope>
    <source>
        <strain evidence="3">R08</strain>
    </source>
</reference>
<keyword evidence="2" id="KW-0812">Transmembrane</keyword>
<organism evidence="3">
    <name type="scientific">Streptomyces sp. R08</name>
    <dbReference type="NCBI Taxonomy" id="3238624"/>
    <lineage>
        <taxon>Bacteria</taxon>
        <taxon>Bacillati</taxon>
        <taxon>Actinomycetota</taxon>
        <taxon>Actinomycetes</taxon>
        <taxon>Kitasatosporales</taxon>
        <taxon>Streptomycetaceae</taxon>
        <taxon>Streptomyces</taxon>
    </lineage>
</organism>
<feature type="transmembrane region" description="Helical" evidence="2">
    <location>
        <begin position="153"/>
        <end position="171"/>
    </location>
</feature>
<feature type="transmembrane region" description="Helical" evidence="2">
    <location>
        <begin position="129"/>
        <end position="147"/>
    </location>
</feature>
<keyword evidence="2" id="KW-0472">Membrane</keyword>
<sequence>MSSPTPPQPPTLAAATAMFIEVLVVGIGTLTAGTLLLIALIGPDTTEKAAPAANSSLVAGAALAAAYALGVLTDRAAGAAFMPIDRRLRTAAFSTEASYARARLRLAEIPSLAAQADYARSRTRICRGWALNTAGLTLTSGLALLRYPFDNRPLVISAITALGLLIAYGFYRSWHTLTATSYSKLAEQTALPSPSPTLPNQALAQPQPGIGTSGTPN</sequence>
<accession>A0AB39MQR7</accession>
<proteinExistence type="predicted"/>
<feature type="transmembrane region" description="Helical" evidence="2">
    <location>
        <begin position="53"/>
        <end position="72"/>
    </location>
</feature>
<dbReference type="EMBL" id="CP163431">
    <property type="protein sequence ID" value="XDQ07661.1"/>
    <property type="molecule type" value="Genomic_DNA"/>
</dbReference>
<keyword evidence="2" id="KW-1133">Transmembrane helix</keyword>
<feature type="region of interest" description="Disordered" evidence="1">
    <location>
        <begin position="189"/>
        <end position="217"/>
    </location>
</feature>
<evidence type="ECO:0000256" key="1">
    <source>
        <dbReference type="SAM" id="MobiDB-lite"/>
    </source>
</evidence>
<evidence type="ECO:0000256" key="2">
    <source>
        <dbReference type="SAM" id="Phobius"/>
    </source>
</evidence>
<dbReference type="AlphaFoldDB" id="A0AB39MQR7"/>
<evidence type="ECO:0000313" key="3">
    <source>
        <dbReference type="EMBL" id="XDQ07661.1"/>
    </source>
</evidence>